<accession>A0A921IQV5</accession>
<protein>
    <submittedName>
        <fullName evidence="3">Uncharacterized protein</fullName>
    </submittedName>
</protein>
<name>A0A921IQV5_9ACTN</name>
<feature type="region of interest" description="Disordered" evidence="1">
    <location>
        <begin position="51"/>
        <end position="125"/>
    </location>
</feature>
<feature type="compositionally biased region" description="Basic and acidic residues" evidence="1">
    <location>
        <begin position="94"/>
        <end position="108"/>
    </location>
</feature>
<keyword evidence="2" id="KW-1133">Transmembrane helix</keyword>
<evidence type="ECO:0000313" key="4">
    <source>
        <dbReference type="Proteomes" id="UP000746751"/>
    </source>
</evidence>
<dbReference type="AlphaFoldDB" id="A0A921IQV5"/>
<reference evidence="3" key="1">
    <citation type="journal article" date="2021" name="PeerJ">
        <title>Extensive microbial diversity within the chicken gut microbiome revealed by metagenomics and culture.</title>
        <authorList>
            <person name="Gilroy R."/>
            <person name="Ravi A."/>
            <person name="Getino M."/>
            <person name="Pursley I."/>
            <person name="Horton D.L."/>
            <person name="Alikhan N.F."/>
            <person name="Baker D."/>
            <person name="Gharbi K."/>
            <person name="Hall N."/>
            <person name="Watson M."/>
            <person name="Adriaenssens E.M."/>
            <person name="Foster-Nyarko E."/>
            <person name="Jarju S."/>
            <person name="Secka A."/>
            <person name="Antonio M."/>
            <person name="Oren A."/>
            <person name="Chaudhuri R.R."/>
            <person name="La Ragione R."/>
            <person name="Hildebrand F."/>
            <person name="Pallen M.J."/>
        </authorList>
    </citation>
    <scope>NUCLEOTIDE SEQUENCE</scope>
    <source>
        <strain evidence="3">ChiGjej2B2-7701</strain>
    </source>
</reference>
<evidence type="ECO:0000256" key="2">
    <source>
        <dbReference type="SAM" id="Phobius"/>
    </source>
</evidence>
<comment type="caution">
    <text evidence="3">The sequence shown here is derived from an EMBL/GenBank/DDBJ whole genome shotgun (WGS) entry which is preliminary data.</text>
</comment>
<evidence type="ECO:0000313" key="3">
    <source>
        <dbReference type="EMBL" id="HJG31009.1"/>
    </source>
</evidence>
<gene>
    <name evidence="3" type="ORF">K8U80_06395</name>
</gene>
<keyword evidence="2" id="KW-0472">Membrane</keyword>
<keyword evidence="2" id="KW-0812">Transmembrane</keyword>
<reference evidence="3" key="2">
    <citation type="submission" date="2021-09" db="EMBL/GenBank/DDBJ databases">
        <authorList>
            <person name="Gilroy R."/>
        </authorList>
    </citation>
    <scope>NUCLEOTIDE SEQUENCE</scope>
    <source>
        <strain evidence="3">ChiGjej2B2-7701</strain>
    </source>
</reference>
<dbReference type="Proteomes" id="UP000746751">
    <property type="component" value="Unassembled WGS sequence"/>
</dbReference>
<feature type="transmembrane region" description="Helical" evidence="2">
    <location>
        <begin position="6"/>
        <end position="28"/>
    </location>
</feature>
<proteinExistence type="predicted"/>
<evidence type="ECO:0000256" key="1">
    <source>
        <dbReference type="SAM" id="MobiDB-lite"/>
    </source>
</evidence>
<feature type="compositionally biased region" description="Polar residues" evidence="1">
    <location>
        <begin position="66"/>
        <end position="76"/>
    </location>
</feature>
<dbReference type="EMBL" id="DYVF01000042">
    <property type="protein sequence ID" value="HJG31009.1"/>
    <property type="molecule type" value="Genomic_DNA"/>
</dbReference>
<sequence>MQTWILALVGVLLVICIVLCVLLIRVLLALKQVDWRLNVIDGKLIAIDSHANGQNGEHQKRDDAQKYTSRGTTPRSGSAAARKQAIEQAQQESKTAEHNVDPRPDVVLREGGSVQTAQKEVRTSRVIKRSGKPVYDKKTDSIVIETIK</sequence>
<organism evidence="3 4">
    <name type="scientific">Collinsella ihumii</name>
    <dbReference type="NCBI Taxonomy" id="1720204"/>
    <lineage>
        <taxon>Bacteria</taxon>
        <taxon>Bacillati</taxon>
        <taxon>Actinomycetota</taxon>
        <taxon>Coriobacteriia</taxon>
        <taxon>Coriobacteriales</taxon>
        <taxon>Coriobacteriaceae</taxon>
        <taxon>Collinsella</taxon>
    </lineage>
</organism>